<keyword evidence="2" id="KW-0663">Pyridoxal phosphate</keyword>
<dbReference type="SUPFAM" id="SSF50621">
    <property type="entry name" value="Alanine racemase C-terminal domain-like"/>
    <property type="match status" value="1"/>
</dbReference>
<proteinExistence type="predicted"/>
<dbReference type="PANTHER" id="PTHR43727">
    <property type="entry name" value="DIAMINOPIMELATE DECARBOXYLASE"/>
    <property type="match status" value="1"/>
</dbReference>
<sequence>MSLERLREHLRQEFGHLSSPAFVYSSATLHSSVLRYKDALTPLLVNVARELGVRARALVRLNPALDAHTHPYLATALADSKFGVEVDQIRDSGWQKASMINLGGGLSVSYEPPIDGGYHQEETIPTSLINPTSPLSSKKRITPETTKGVVMTEVMGVKTNAGREFVVVDAAMTEVIRPALYGVHHPICYVTTPSAHQEVAEVDVVGPVCESGDFLARRCFLPRPSASGDALVVWAAGAYCASMASNYNLRPHALEVLVHSPDSYKVLRRPQEFEDLVREFL</sequence>
<gene>
    <name evidence="4" type="primary">LYSA1-L</name>
    <name evidence="4" type="ORF">Hamer_G002551</name>
</gene>
<keyword evidence="5" id="KW-1185">Reference proteome</keyword>
<organism evidence="4 5">
    <name type="scientific">Homarus americanus</name>
    <name type="common">American lobster</name>
    <dbReference type="NCBI Taxonomy" id="6706"/>
    <lineage>
        <taxon>Eukaryota</taxon>
        <taxon>Metazoa</taxon>
        <taxon>Ecdysozoa</taxon>
        <taxon>Arthropoda</taxon>
        <taxon>Crustacea</taxon>
        <taxon>Multicrustacea</taxon>
        <taxon>Malacostraca</taxon>
        <taxon>Eumalacostraca</taxon>
        <taxon>Eucarida</taxon>
        <taxon>Decapoda</taxon>
        <taxon>Pleocyemata</taxon>
        <taxon>Astacidea</taxon>
        <taxon>Nephropoidea</taxon>
        <taxon>Nephropidae</taxon>
        <taxon>Homarus</taxon>
    </lineage>
</organism>
<dbReference type="SUPFAM" id="SSF51419">
    <property type="entry name" value="PLP-binding barrel"/>
    <property type="match status" value="1"/>
</dbReference>
<evidence type="ECO:0000313" key="5">
    <source>
        <dbReference type="Proteomes" id="UP000747542"/>
    </source>
</evidence>
<protein>
    <submittedName>
        <fullName evidence="4">Diaminopimelate decarboxylase 1-like</fullName>
    </submittedName>
</protein>
<evidence type="ECO:0000256" key="2">
    <source>
        <dbReference type="ARBA" id="ARBA00022898"/>
    </source>
</evidence>
<reference evidence="4" key="1">
    <citation type="journal article" date="2021" name="Sci. Adv.">
        <title>The American lobster genome reveals insights on longevity, neural, and immune adaptations.</title>
        <authorList>
            <person name="Polinski J.M."/>
            <person name="Zimin A.V."/>
            <person name="Clark K.F."/>
            <person name="Kohn A.B."/>
            <person name="Sadowski N."/>
            <person name="Timp W."/>
            <person name="Ptitsyn A."/>
            <person name="Khanna P."/>
            <person name="Romanova D.Y."/>
            <person name="Williams P."/>
            <person name="Greenwood S.J."/>
            <person name="Moroz L.L."/>
            <person name="Walt D.R."/>
            <person name="Bodnar A.G."/>
        </authorList>
    </citation>
    <scope>NUCLEOTIDE SEQUENCE</scope>
    <source>
        <strain evidence="4">GMGI-L3</strain>
    </source>
</reference>
<dbReference type="AlphaFoldDB" id="A0A8J5K1H6"/>
<evidence type="ECO:0000256" key="1">
    <source>
        <dbReference type="ARBA" id="ARBA00001933"/>
    </source>
</evidence>
<dbReference type="Gene3D" id="3.20.20.10">
    <property type="entry name" value="Alanine racemase"/>
    <property type="match status" value="2"/>
</dbReference>
<dbReference type="GO" id="GO:0009089">
    <property type="term" value="P:lysine biosynthetic process via diaminopimelate"/>
    <property type="evidence" value="ECO:0007669"/>
    <property type="project" value="TreeGrafter"/>
</dbReference>
<name>A0A8J5K1H6_HOMAM</name>
<evidence type="ECO:0000259" key="3">
    <source>
        <dbReference type="Pfam" id="PF00278"/>
    </source>
</evidence>
<dbReference type="Proteomes" id="UP000747542">
    <property type="component" value="Unassembled WGS sequence"/>
</dbReference>
<dbReference type="Gene3D" id="2.40.37.10">
    <property type="entry name" value="Lyase, Ornithine Decarboxylase, Chain A, domain 1"/>
    <property type="match status" value="1"/>
</dbReference>
<dbReference type="Pfam" id="PF00278">
    <property type="entry name" value="Orn_DAP_Arg_deC"/>
    <property type="match status" value="1"/>
</dbReference>
<feature type="domain" description="Orn/DAP/Arg decarboxylase 2 C-terminal" evidence="3">
    <location>
        <begin position="66"/>
        <end position="237"/>
    </location>
</feature>
<dbReference type="InterPro" id="IPR022643">
    <property type="entry name" value="De-COase2_C"/>
</dbReference>
<dbReference type="GO" id="GO:0008836">
    <property type="term" value="F:diaminopimelate decarboxylase activity"/>
    <property type="evidence" value="ECO:0007669"/>
    <property type="project" value="TreeGrafter"/>
</dbReference>
<dbReference type="PANTHER" id="PTHR43727:SF2">
    <property type="entry name" value="GROUP IV DECARBOXYLASE"/>
    <property type="match status" value="1"/>
</dbReference>
<comment type="cofactor">
    <cofactor evidence="1">
        <name>pyridoxal 5'-phosphate</name>
        <dbReference type="ChEBI" id="CHEBI:597326"/>
    </cofactor>
</comment>
<dbReference type="EMBL" id="JAHLQT010020073">
    <property type="protein sequence ID" value="KAG7168482.1"/>
    <property type="molecule type" value="Genomic_DNA"/>
</dbReference>
<accession>A0A8J5K1H6</accession>
<dbReference type="InterPro" id="IPR009006">
    <property type="entry name" value="Ala_racemase/Decarboxylase_C"/>
</dbReference>
<dbReference type="InterPro" id="IPR029066">
    <property type="entry name" value="PLP-binding_barrel"/>
</dbReference>
<evidence type="ECO:0000313" key="4">
    <source>
        <dbReference type="EMBL" id="KAG7168482.1"/>
    </source>
</evidence>
<comment type="caution">
    <text evidence="4">The sequence shown here is derived from an EMBL/GenBank/DDBJ whole genome shotgun (WGS) entry which is preliminary data.</text>
</comment>